<accession>A0A5B7JY91</accession>
<keyword evidence="4" id="KW-0804">Transcription</keyword>
<dbReference type="EMBL" id="VSRR010112566">
    <property type="protein sequence ID" value="MPC98077.1"/>
    <property type="molecule type" value="Genomic_DNA"/>
</dbReference>
<dbReference type="GO" id="GO:0000122">
    <property type="term" value="P:negative regulation of transcription by RNA polymerase II"/>
    <property type="evidence" value="ECO:0007669"/>
    <property type="project" value="InterPro"/>
</dbReference>
<sequence>MHFIPNPNNTEFIYLLGLEQCVEHILLNGKMTDPRPMPFICSQCGTDFTPAWKWDKAYLKSKSECWIYFISLSMETHHCIIGFSTEIQ</sequence>
<evidence type="ECO:0000256" key="5">
    <source>
        <dbReference type="ARBA" id="ARBA00023242"/>
    </source>
</evidence>
<keyword evidence="5" id="KW-0539">Nucleus</keyword>
<reference evidence="6 7" key="1">
    <citation type="submission" date="2019-05" db="EMBL/GenBank/DDBJ databases">
        <title>Another draft genome of Portunus trituberculatus and its Hox gene families provides insights of decapod evolution.</title>
        <authorList>
            <person name="Jeong J.-H."/>
            <person name="Song I."/>
            <person name="Kim S."/>
            <person name="Choi T."/>
            <person name="Kim D."/>
            <person name="Ryu S."/>
            <person name="Kim W."/>
        </authorList>
    </citation>
    <scope>NUCLEOTIDE SEQUENCE [LARGE SCALE GENOMIC DNA]</scope>
    <source>
        <tissue evidence="6">Muscle</tissue>
    </source>
</reference>
<dbReference type="PANTHER" id="PTHR13455">
    <property type="entry name" value="TRANSCRIPTIONAL REPRESSOR P66-RELATED"/>
    <property type="match status" value="1"/>
</dbReference>
<evidence type="ECO:0000256" key="1">
    <source>
        <dbReference type="ARBA" id="ARBA00004123"/>
    </source>
</evidence>
<evidence type="ECO:0000256" key="2">
    <source>
        <dbReference type="ARBA" id="ARBA00023015"/>
    </source>
</evidence>
<keyword evidence="2" id="KW-0805">Transcription regulation</keyword>
<dbReference type="PANTHER" id="PTHR13455:SF7">
    <property type="entry name" value="SIMJANG, ISOFORM E"/>
    <property type="match status" value="1"/>
</dbReference>
<proteinExistence type="predicted"/>
<gene>
    <name evidence="6" type="primary">GATAD2B</name>
    <name evidence="6" type="ORF">E2C01_093428</name>
</gene>
<dbReference type="Proteomes" id="UP000324222">
    <property type="component" value="Unassembled WGS sequence"/>
</dbReference>
<name>A0A5B7JY91_PORTR</name>
<evidence type="ECO:0000313" key="7">
    <source>
        <dbReference type="Proteomes" id="UP000324222"/>
    </source>
</evidence>
<protein>
    <submittedName>
        <fullName evidence="6">Transcriptional repressor p66-beta</fullName>
    </submittedName>
</protein>
<dbReference type="GO" id="GO:0016581">
    <property type="term" value="C:NuRD complex"/>
    <property type="evidence" value="ECO:0007669"/>
    <property type="project" value="TreeGrafter"/>
</dbReference>
<organism evidence="6 7">
    <name type="scientific">Portunus trituberculatus</name>
    <name type="common">Swimming crab</name>
    <name type="synonym">Neptunus trituberculatus</name>
    <dbReference type="NCBI Taxonomy" id="210409"/>
    <lineage>
        <taxon>Eukaryota</taxon>
        <taxon>Metazoa</taxon>
        <taxon>Ecdysozoa</taxon>
        <taxon>Arthropoda</taxon>
        <taxon>Crustacea</taxon>
        <taxon>Multicrustacea</taxon>
        <taxon>Malacostraca</taxon>
        <taxon>Eumalacostraca</taxon>
        <taxon>Eucarida</taxon>
        <taxon>Decapoda</taxon>
        <taxon>Pleocyemata</taxon>
        <taxon>Brachyura</taxon>
        <taxon>Eubrachyura</taxon>
        <taxon>Portunoidea</taxon>
        <taxon>Portunidae</taxon>
        <taxon>Portuninae</taxon>
        <taxon>Portunus</taxon>
    </lineage>
</organism>
<evidence type="ECO:0000256" key="4">
    <source>
        <dbReference type="ARBA" id="ARBA00023163"/>
    </source>
</evidence>
<evidence type="ECO:0000313" key="6">
    <source>
        <dbReference type="EMBL" id="MPC98077.1"/>
    </source>
</evidence>
<keyword evidence="7" id="KW-1185">Reference proteome</keyword>
<comment type="subcellular location">
    <subcellularLocation>
        <location evidence="1">Nucleus</location>
    </subcellularLocation>
</comment>
<dbReference type="InterPro" id="IPR040386">
    <property type="entry name" value="P66"/>
</dbReference>
<evidence type="ECO:0000256" key="3">
    <source>
        <dbReference type="ARBA" id="ARBA00023054"/>
    </source>
</evidence>
<comment type="caution">
    <text evidence="6">The sequence shown here is derived from an EMBL/GenBank/DDBJ whole genome shotgun (WGS) entry which is preliminary data.</text>
</comment>
<dbReference type="AlphaFoldDB" id="A0A5B7JY91"/>
<dbReference type="OrthoDB" id="8186989at2759"/>
<keyword evidence="3" id="KW-0175">Coiled coil</keyword>